<accession>A0A0C9X3L8</accession>
<dbReference type="AlphaFoldDB" id="A0A0C9X3L8"/>
<evidence type="ECO:0000313" key="1">
    <source>
        <dbReference type="EMBL" id="KIJ91137.1"/>
    </source>
</evidence>
<protein>
    <submittedName>
        <fullName evidence="1">Uncharacterized protein</fullName>
    </submittedName>
</protein>
<dbReference type="HOGENOM" id="CLU_1555506_0_0_1"/>
<organism evidence="1 2">
    <name type="scientific">Laccaria amethystina LaAM-08-1</name>
    <dbReference type="NCBI Taxonomy" id="1095629"/>
    <lineage>
        <taxon>Eukaryota</taxon>
        <taxon>Fungi</taxon>
        <taxon>Dikarya</taxon>
        <taxon>Basidiomycota</taxon>
        <taxon>Agaricomycotina</taxon>
        <taxon>Agaricomycetes</taxon>
        <taxon>Agaricomycetidae</taxon>
        <taxon>Agaricales</taxon>
        <taxon>Agaricineae</taxon>
        <taxon>Hydnangiaceae</taxon>
        <taxon>Laccaria</taxon>
    </lineage>
</organism>
<dbReference type="EMBL" id="KN839049">
    <property type="protein sequence ID" value="KIJ91137.1"/>
    <property type="molecule type" value="Genomic_DNA"/>
</dbReference>
<evidence type="ECO:0000313" key="2">
    <source>
        <dbReference type="Proteomes" id="UP000054477"/>
    </source>
</evidence>
<reference evidence="2" key="2">
    <citation type="submission" date="2015-01" db="EMBL/GenBank/DDBJ databases">
        <title>Evolutionary Origins and Diversification of the Mycorrhizal Mutualists.</title>
        <authorList>
            <consortium name="DOE Joint Genome Institute"/>
            <consortium name="Mycorrhizal Genomics Consortium"/>
            <person name="Kohler A."/>
            <person name="Kuo A."/>
            <person name="Nagy L.G."/>
            <person name="Floudas D."/>
            <person name="Copeland A."/>
            <person name="Barry K.W."/>
            <person name="Cichocki N."/>
            <person name="Veneault-Fourrey C."/>
            <person name="LaButti K."/>
            <person name="Lindquist E.A."/>
            <person name="Lipzen A."/>
            <person name="Lundell T."/>
            <person name="Morin E."/>
            <person name="Murat C."/>
            <person name="Riley R."/>
            <person name="Ohm R."/>
            <person name="Sun H."/>
            <person name="Tunlid A."/>
            <person name="Henrissat B."/>
            <person name="Grigoriev I.V."/>
            <person name="Hibbett D.S."/>
            <person name="Martin F."/>
        </authorList>
    </citation>
    <scope>NUCLEOTIDE SEQUENCE [LARGE SCALE GENOMIC DNA]</scope>
    <source>
        <strain evidence="2">LaAM-08-1</strain>
    </source>
</reference>
<dbReference type="Proteomes" id="UP000054477">
    <property type="component" value="Unassembled WGS sequence"/>
</dbReference>
<proteinExistence type="predicted"/>
<name>A0A0C9X3L8_9AGAR</name>
<keyword evidence="2" id="KW-1185">Reference proteome</keyword>
<gene>
    <name evidence="1" type="ORF">K443DRAFT_656378</name>
</gene>
<reference evidence="1 2" key="1">
    <citation type="submission" date="2014-04" db="EMBL/GenBank/DDBJ databases">
        <authorList>
            <consortium name="DOE Joint Genome Institute"/>
            <person name="Kuo A."/>
            <person name="Kohler A."/>
            <person name="Nagy L.G."/>
            <person name="Floudas D."/>
            <person name="Copeland A."/>
            <person name="Barry K.W."/>
            <person name="Cichocki N."/>
            <person name="Veneault-Fourrey C."/>
            <person name="LaButti K."/>
            <person name="Lindquist E.A."/>
            <person name="Lipzen A."/>
            <person name="Lundell T."/>
            <person name="Morin E."/>
            <person name="Murat C."/>
            <person name="Sun H."/>
            <person name="Tunlid A."/>
            <person name="Henrissat B."/>
            <person name="Grigoriev I.V."/>
            <person name="Hibbett D.S."/>
            <person name="Martin F."/>
            <person name="Nordberg H.P."/>
            <person name="Cantor M.N."/>
            <person name="Hua S.X."/>
        </authorList>
    </citation>
    <scope>NUCLEOTIDE SEQUENCE [LARGE SCALE GENOMIC DNA]</scope>
    <source>
        <strain evidence="1 2">LaAM-08-1</strain>
    </source>
</reference>
<sequence>MAPNSCTVAVDIEDHHITIHFKADEQVRNIYVHPDNVVLTSNTRSWSKRRGDQCTFHQNKYEARQSIELLCRTLKEDRAGWRNLSVDQVMASICDKIGMSTTLWMKIKKWSTSQDERALFRNGFLTAYVPLLLPVDAMSIFAHTYTYREYDGPTALPTPYESDRSEITRSSR</sequence>